<gene>
    <name evidence="1" type="ORF">MRB53_007425</name>
</gene>
<comment type="caution">
    <text evidence="1">The sequence shown here is derived from an EMBL/GenBank/DDBJ whole genome shotgun (WGS) entry which is preliminary data.</text>
</comment>
<evidence type="ECO:0000313" key="2">
    <source>
        <dbReference type="Proteomes" id="UP001234297"/>
    </source>
</evidence>
<dbReference type="EMBL" id="CM056810">
    <property type="protein sequence ID" value="KAJ8645677.1"/>
    <property type="molecule type" value="Genomic_DNA"/>
</dbReference>
<accession>A0ACC2MKI6</accession>
<evidence type="ECO:0000313" key="1">
    <source>
        <dbReference type="EMBL" id="KAJ8645677.1"/>
    </source>
</evidence>
<proteinExistence type="predicted"/>
<sequence length="127" mass="13897">MASVKAGIKREKALKLDSIAMANFNTTHSVLFSCVLLCLFALHTCNNSTSKGDESLEQKAIQGRDEKYLTPCIESLLCNDLKAAPDVHLGHCWCCIFKGQCYSSEFICTVLCILPPNSATNETSHVP</sequence>
<reference evidence="1 2" key="1">
    <citation type="journal article" date="2022" name="Hortic Res">
        <title>A haplotype resolved chromosomal level avocado genome allows analysis of novel avocado genes.</title>
        <authorList>
            <person name="Nath O."/>
            <person name="Fletcher S.J."/>
            <person name="Hayward A."/>
            <person name="Shaw L.M."/>
            <person name="Masouleh A.K."/>
            <person name="Furtado A."/>
            <person name="Henry R.J."/>
            <person name="Mitter N."/>
        </authorList>
    </citation>
    <scope>NUCLEOTIDE SEQUENCE [LARGE SCALE GENOMIC DNA]</scope>
    <source>
        <strain evidence="2">cv. Hass</strain>
    </source>
</reference>
<organism evidence="1 2">
    <name type="scientific">Persea americana</name>
    <name type="common">Avocado</name>
    <dbReference type="NCBI Taxonomy" id="3435"/>
    <lineage>
        <taxon>Eukaryota</taxon>
        <taxon>Viridiplantae</taxon>
        <taxon>Streptophyta</taxon>
        <taxon>Embryophyta</taxon>
        <taxon>Tracheophyta</taxon>
        <taxon>Spermatophyta</taxon>
        <taxon>Magnoliopsida</taxon>
        <taxon>Magnoliidae</taxon>
        <taxon>Laurales</taxon>
        <taxon>Lauraceae</taxon>
        <taxon>Persea</taxon>
    </lineage>
</organism>
<keyword evidence="2" id="KW-1185">Reference proteome</keyword>
<name>A0ACC2MKI6_PERAE</name>
<protein>
    <submittedName>
        <fullName evidence="1">Uncharacterized protein</fullName>
    </submittedName>
</protein>
<dbReference type="Proteomes" id="UP001234297">
    <property type="component" value="Chromosome 2"/>
</dbReference>